<gene>
    <name evidence="4" type="ORF">GTW09_00520</name>
</gene>
<dbReference type="InterPro" id="IPR029063">
    <property type="entry name" value="SAM-dependent_MTases_sf"/>
</dbReference>
<dbReference type="GO" id="GO:0008168">
    <property type="term" value="F:methyltransferase activity"/>
    <property type="evidence" value="ECO:0007669"/>
    <property type="project" value="UniProtKB-KW"/>
</dbReference>
<dbReference type="GO" id="GO:0032259">
    <property type="term" value="P:methylation"/>
    <property type="evidence" value="ECO:0007669"/>
    <property type="project" value="UniProtKB-KW"/>
</dbReference>
<comment type="caution">
    <text evidence="4">The sequence shown here is derived from an EMBL/GenBank/DDBJ whole genome shotgun (WGS) entry which is preliminary data.</text>
</comment>
<dbReference type="CDD" id="cd02440">
    <property type="entry name" value="AdoMet_MTases"/>
    <property type="match status" value="1"/>
</dbReference>
<keyword evidence="1 4" id="KW-0489">Methyltransferase</keyword>
<evidence type="ECO:0000256" key="1">
    <source>
        <dbReference type="ARBA" id="ARBA00022603"/>
    </source>
</evidence>
<evidence type="ECO:0000256" key="2">
    <source>
        <dbReference type="ARBA" id="ARBA00022679"/>
    </source>
</evidence>
<protein>
    <submittedName>
        <fullName evidence="4">Methyltransferase domain-containing protein</fullName>
    </submittedName>
</protein>
<name>A0A6L9MP79_9ALTE</name>
<proteinExistence type="predicted"/>
<accession>A0A6L9MP79</accession>
<dbReference type="RefSeq" id="WP_163109172.1">
    <property type="nucleotide sequence ID" value="NZ_JAAAWP010000001.1"/>
</dbReference>
<dbReference type="Gene3D" id="3.40.50.150">
    <property type="entry name" value="Vaccinia Virus protein VP39"/>
    <property type="match status" value="1"/>
</dbReference>
<feature type="domain" description="Methyltransferase" evidence="3">
    <location>
        <begin position="52"/>
        <end position="141"/>
    </location>
</feature>
<organism evidence="4 5">
    <name type="scientific">Alteromonas hispanica</name>
    <dbReference type="NCBI Taxonomy" id="315421"/>
    <lineage>
        <taxon>Bacteria</taxon>
        <taxon>Pseudomonadati</taxon>
        <taxon>Pseudomonadota</taxon>
        <taxon>Gammaproteobacteria</taxon>
        <taxon>Alteromonadales</taxon>
        <taxon>Alteromonadaceae</taxon>
        <taxon>Alteromonas/Salinimonas group</taxon>
        <taxon>Alteromonas</taxon>
    </lineage>
</organism>
<keyword evidence="2 4" id="KW-0808">Transferase</keyword>
<evidence type="ECO:0000313" key="5">
    <source>
        <dbReference type="Proteomes" id="UP000478837"/>
    </source>
</evidence>
<dbReference type="PANTHER" id="PTHR43861:SF1">
    <property type="entry name" value="TRANS-ACONITATE 2-METHYLTRANSFERASE"/>
    <property type="match status" value="1"/>
</dbReference>
<reference evidence="4 5" key="1">
    <citation type="submission" date="2020-01" db="EMBL/GenBank/DDBJ databases">
        <title>Genomes of bacteria type strains.</title>
        <authorList>
            <person name="Chen J."/>
            <person name="Zhu S."/>
            <person name="Yang J."/>
        </authorList>
    </citation>
    <scope>NUCLEOTIDE SEQUENCE [LARGE SCALE GENOMIC DNA]</scope>
    <source>
        <strain evidence="4 5">LMG 22958</strain>
    </source>
</reference>
<dbReference type="PANTHER" id="PTHR43861">
    <property type="entry name" value="TRANS-ACONITATE 2-METHYLTRANSFERASE-RELATED"/>
    <property type="match status" value="1"/>
</dbReference>
<dbReference type="InterPro" id="IPR041698">
    <property type="entry name" value="Methyltransf_25"/>
</dbReference>
<dbReference type="AlphaFoldDB" id="A0A6L9MP79"/>
<dbReference type="Pfam" id="PF13649">
    <property type="entry name" value="Methyltransf_25"/>
    <property type="match status" value="1"/>
</dbReference>
<keyword evidence="5" id="KW-1185">Reference proteome</keyword>
<dbReference type="SUPFAM" id="SSF53335">
    <property type="entry name" value="S-adenosyl-L-methionine-dependent methyltransferases"/>
    <property type="match status" value="1"/>
</dbReference>
<evidence type="ECO:0000313" key="4">
    <source>
        <dbReference type="EMBL" id="NDW20012.1"/>
    </source>
</evidence>
<dbReference type="EMBL" id="JAAAWP010000001">
    <property type="protein sequence ID" value="NDW20012.1"/>
    <property type="molecule type" value="Genomic_DNA"/>
</dbReference>
<dbReference type="Proteomes" id="UP000478837">
    <property type="component" value="Unassembled WGS sequence"/>
</dbReference>
<evidence type="ECO:0000259" key="3">
    <source>
        <dbReference type="Pfam" id="PF13649"/>
    </source>
</evidence>
<sequence>MEPHLTGKQYDKIASWWHVYHKTSSYGVKPFEHALNFVSAERKGKQTAPLALDVGCGSSDRFISILERSGFLLTGIDVSEKMIKLAKDNHPSHHFLHKDIGAWQPDNEYDYIYAWDSLFHLPLSMQKPVLTKLCNCLKEGGVLLYTFGGEEGEQTGTMQGNTFYYSSIGTNKNIQLLIENGLHIQHLEKNQYPEDHVYVIACKAQT</sequence>